<dbReference type="GO" id="GO:0000209">
    <property type="term" value="P:protein polyubiquitination"/>
    <property type="evidence" value="ECO:0007669"/>
    <property type="project" value="InterPro"/>
</dbReference>
<comment type="catalytic activity">
    <reaction evidence="1">
        <text>S-ubiquitinyl-[E2 ubiquitin-conjugating enzyme]-L-cysteine + [acceptor protein]-L-lysine = [E2 ubiquitin-conjugating enzyme]-L-cysteine + N(6)-ubiquitinyl-[acceptor protein]-L-lysine.</text>
        <dbReference type="EC" id="2.3.2.26"/>
    </reaction>
</comment>
<keyword evidence="4 5" id="KW-0833">Ubl conjugation pathway</keyword>
<dbReference type="PANTHER" id="PTHR45700">
    <property type="entry name" value="UBIQUITIN-PROTEIN LIGASE E3C"/>
    <property type="match status" value="1"/>
</dbReference>
<dbReference type="Gene3D" id="3.30.2410.10">
    <property type="entry name" value="Hect, E3 ligase catalytic domain"/>
    <property type="match status" value="1"/>
</dbReference>
<accession>A0A226EXB1</accession>
<dbReference type="InterPro" id="IPR000569">
    <property type="entry name" value="HECT_dom"/>
</dbReference>
<dbReference type="STRING" id="158441.A0A226EXB1"/>
<dbReference type="AlphaFoldDB" id="A0A226EXB1"/>
<evidence type="ECO:0000259" key="7">
    <source>
        <dbReference type="PROSITE" id="PS50237"/>
    </source>
</evidence>
<comment type="caution">
    <text evidence="8">The sequence shown here is derived from an EMBL/GenBank/DDBJ whole genome shotgun (WGS) entry which is preliminary data.</text>
</comment>
<dbReference type="GO" id="GO:0016874">
    <property type="term" value="F:ligase activity"/>
    <property type="evidence" value="ECO:0007669"/>
    <property type="project" value="UniProtKB-KW"/>
</dbReference>
<feature type="compositionally biased region" description="Basic and acidic residues" evidence="6">
    <location>
        <begin position="24"/>
        <end position="45"/>
    </location>
</feature>
<evidence type="ECO:0000256" key="6">
    <source>
        <dbReference type="SAM" id="MobiDB-lite"/>
    </source>
</evidence>
<dbReference type="SUPFAM" id="SSF56204">
    <property type="entry name" value="Hect, E3 ligase catalytic domain"/>
    <property type="match status" value="1"/>
</dbReference>
<dbReference type="OrthoDB" id="8068875at2759"/>
<dbReference type="Pfam" id="PF00632">
    <property type="entry name" value="HECT"/>
    <property type="match status" value="1"/>
</dbReference>
<evidence type="ECO:0000313" key="9">
    <source>
        <dbReference type="Proteomes" id="UP000198287"/>
    </source>
</evidence>
<dbReference type="FunFam" id="3.30.2410.10:FF:000011">
    <property type="entry name" value="Putative Ubiquitin-protein ligase E3C"/>
    <property type="match status" value="1"/>
</dbReference>
<feature type="region of interest" description="Disordered" evidence="6">
    <location>
        <begin position="13"/>
        <end position="45"/>
    </location>
</feature>
<dbReference type="EMBL" id="LNIX01000001">
    <property type="protein sequence ID" value="OXA61256.1"/>
    <property type="molecule type" value="Genomic_DNA"/>
</dbReference>
<dbReference type="CDD" id="cd00078">
    <property type="entry name" value="HECTc"/>
    <property type="match status" value="1"/>
</dbReference>
<evidence type="ECO:0000313" key="8">
    <source>
        <dbReference type="EMBL" id="OXA61256.1"/>
    </source>
</evidence>
<evidence type="ECO:0000256" key="5">
    <source>
        <dbReference type="PROSITE-ProRule" id="PRU00104"/>
    </source>
</evidence>
<dbReference type="GO" id="GO:0009966">
    <property type="term" value="P:regulation of signal transduction"/>
    <property type="evidence" value="ECO:0007669"/>
    <property type="project" value="UniProtKB-ARBA"/>
</dbReference>
<evidence type="ECO:0000256" key="4">
    <source>
        <dbReference type="ARBA" id="ARBA00022786"/>
    </source>
</evidence>
<sequence>MSQFLFEGHYRRTPRQTLGGNSRASEDRGSLIQRADAERKQRERERQEQASILKLQGFFRACLDRKRIHAAWRVEFDQKKKLQLNDEEFLAQIFRLNLFYRNDKTEDTSRLLELGKLLLTKYQLVTGAMKTNNTVAFAMKQIIHKCLRCLNMPNVPYAVLLRLIEIYTDASKYTDNNPSEPSSEPPLLKDDIVKLISGIWLFLVEEADLFVTYRRFLDHKIPPMQSEAEQENRITQNYDYLLVYKRVLHLKTDLKNRNLQISMKSKVYDSEAAIDLIMAKFAESFSENVIPLEGNNGIAAYFILPRLSNFIPWEEWVKTAPLSKLAGKSDGSGMRHIFYVTLLLMRNMTLTDANIPTFLKALNELRPSIDPIFGPGVSNHGLTREIENIDEEMDILDDEDEMETDENFAKHSNNIYLQECRVIYAALKSVLNKAEIASWLYPFQLHKWKLITEIISCVIRLEPKLSTIDFNFLSSMSYRRDYVRSLCLHVIGTPILPEDDLLAFCWFISHLLGTLHDPEFLTGIPVQKEELVRLVVVFRDLFSEKVMKESAWAGNAPGASVLAITGVLMKLHDRNSRMNLFPEDIFISNTLSKICPVETHSIRLESLTSEKLPNDLTPMEEKLFKILMYFPFALSFHDRVKVWNRLLDLDKQTNEPFPTAGREDIQIRRNYIYEDAFEKLSPENVPDLRRHIRISLVNVVGVLEAGIDGGGLLREFLTESTKAAVDPNRGLFRFDSQNRIYPNPIAKKLMFDFRKHFYAVGRLVGKALYEQTLLELPIAAFFIQYCIEGKVTSAVDFLATLDPALHKNLLTLKTFKGDLNTMGLDFTIAAEELGETRIIDLKRNGKEISVDNTNVIEYIHLVADYRINKEMEDECRNFRAGMLDVVPSVRMFSWKELQTLISGSDKPINIDDWRANTNYGDNFSDNHATIQIFWQVVRSFDEKCLRMLLKFVTSCSRPPLLGFKDLVPKFGIQNVGKTDRLPTASTCMNLLKLPEFTDFTTLKEKLMYVINAHAGFELS</sequence>
<dbReference type="InterPro" id="IPR035983">
    <property type="entry name" value="Hect_E3_ubiquitin_ligase"/>
</dbReference>
<dbReference type="InterPro" id="IPR044611">
    <property type="entry name" value="E3A/B/C-like"/>
</dbReference>
<dbReference type="OMA" id="ICPVETH"/>
<keyword evidence="8" id="KW-0436">Ligase</keyword>
<dbReference type="Proteomes" id="UP000198287">
    <property type="component" value="Unassembled WGS sequence"/>
</dbReference>
<name>A0A226EXB1_FOLCA</name>
<feature type="active site" description="Glycyl thioester intermediate" evidence="5">
    <location>
        <position position="987"/>
    </location>
</feature>
<dbReference type="EC" id="2.3.2.26" evidence="2"/>
<evidence type="ECO:0000256" key="3">
    <source>
        <dbReference type="ARBA" id="ARBA00022679"/>
    </source>
</evidence>
<dbReference type="PANTHER" id="PTHR45700:SF2">
    <property type="entry name" value="UBIQUITIN-PROTEIN LIGASE E3C"/>
    <property type="match status" value="1"/>
</dbReference>
<dbReference type="Gene3D" id="3.90.1750.10">
    <property type="entry name" value="Hect, E3 ligase catalytic domains"/>
    <property type="match status" value="1"/>
</dbReference>
<dbReference type="GO" id="GO:0061630">
    <property type="term" value="F:ubiquitin protein ligase activity"/>
    <property type="evidence" value="ECO:0007669"/>
    <property type="project" value="UniProtKB-EC"/>
</dbReference>
<dbReference type="PROSITE" id="PS50237">
    <property type="entry name" value="HECT"/>
    <property type="match status" value="1"/>
</dbReference>
<gene>
    <name evidence="8" type="ORF">Fcan01_03975</name>
</gene>
<protein>
    <recommendedName>
        <fullName evidence="2">HECT-type E3 ubiquitin transferase</fullName>
        <ecNumber evidence="2">2.3.2.26</ecNumber>
    </recommendedName>
</protein>
<keyword evidence="9" id="KW-1185">Reference proteome</keyword>
<dbReference type="SMART" id="SM00119">
    <property type="entry name" value="HECTc"/>
    <property type="match status" value="1"/>
</dbReference>
<feature type="domain" description="HECT" evidence="7">
    <location>
        <begin position="684"/>
        <end position="1019"/>
    </location>
</feature>
<proteinExistence type="predicted"/>
<dbReference type="GO" id="GO:0006511">
    <property type="term" value="P:ubiquitin-dependent protein catabolic process"/>
    <property type="evidence" value="ECO:0007669"/>
    <property type="project" value="TreeGrafter"/>
</dbReference>
<organism evidence="8 9">
    <name type="scientific">Folsomia candida</name>
    <name type="common">Springtail</name>
    <dbReference type="NCBI Taxonomy" id="158441"/>
    <lineage>
        <taxon>Eukaryota</taxon>
        <taxon>Metazoa</taxon>
        <taxon>Ecdysozoa</taxon>
        <taxon>Arthropoda</taxon>
        <taxon>Hexapoda</taxon>
        <taxon>Collembola</taxon>
        <taxon>Entomobryomorpha</taxon>
        <taxon>Isotomoidea</taxon>
        <taxon>Isotomidae</taxon>
        <taxon>Proisotominae</taxon>
        <taxon>Folsomia</taxon>
    </lineage>
</organism>
<reference evidence="8 9" key="1">
    <citation type="submission" date="2015-12" db="EMBL/GenBank/DDBJ databases">
        <title>The genome of Folsomia candida.</title>
        <authorList>
            <person name="Faddeeva A."/>
            <person name="Derks M.F."/>
            <person name="Anvar Y."/>
            <person name="Smit S."/>
            <person name="Van Straalen N."/>
            <person name="Roelofs D."/>
        </authorList>
    </citation>
    <scope>NUCLEOTIDE SEQUENCE [LARGE SCALE GENOMIC DNA]</scope>
    <source>
        <strain evidence="8 9">VU population</strain>
        <tissue evidence="8">Whole body</tissue>
    </source>
</reference>
<evidence type="ECO:0000256" key="1">
    <source>
        <dbReference type="ARBA" id="ARBA00000885"/>
    </source>
</evidence>
<keyword evidence="3" id="KW-0808">Transferase</keyword>
<evidence type="ECO:0000256" key="2">
    <source>
        <dbReference type="ARBA" id="ARBA00012485"/>
    </source>
</evidence>
<dbReference type="Gene3D" id="3.30.2160.10">
    <property type="entry name" value="Hect, E3 ligase catalytic domain"/>
    <property type="match status" value="1"/>
</dbReference>
<dbReference type="FunFam" id="3.30.2160.10:FF:000002">
    <property type="entry name" value="Putative Ubiquitin-protein ligase E3C"/>
    <property type="match status" value="1"/>
</dbReference>